<dbReference type="Gene3D" id="1.10.10.60">
    <property type="entry name" value="Homeodomain-like"/>
    <property type="match status" value="1"/>
</dbReference>
<dbReference type="GO" id="GO:0003700">
    <property type="term" value="F:DNA-binding transcription factor activity"/>
    <property type="evidence" value="ECO:0007669"/>
    <property type="project" value="InterPro"/>
</dbReference>
<evidence type="ECO:0000313" key="6">
    <source>
        <dbReference type="Proteomes" id="UP000235547"/>
    </source>
</evidence>
<dbReference type="EMBL" id="PNRG01000008">
    <property type="protein sequence ID" value="PMR81662.1"/>
    <property type="molecule type" value="Genomic_DNA"/>
</dbReference>
<evidence type="ECO:0000313" key="5">
    <source>
        <dbReference type="EMBL" id="PMR81662.1"/>
    </source>
</evidence>
<keyword evidence="1" id="KW-0805">Transcription regulation</keyword>
<dbReference type="InterPro" id="IPR050204">
    <property type="entry name" value="AraC_XylS_family_regulators"/>
</dbReference>
<keyword evidence="6" id="KW-1185">Reference proteome</keyword>
<evidence type="ECO:0000256" key="1">
    <source>
        <dbReference type="ARBA" id="ARBA00023015"/>
    </source>
</evidence>
<dbReference type="PANTHER" id="PTHR46796:SF6">
    <property type="entry name" value="ARAC SUBFAMILY"/>
    <property type="match status" value="1"/>
</dbReference>
<dbReference type="GO" id="GO:0043565">
    <property type="term" value="F:sequence-specific DNA binding"/>
    <property type="evidence" value="ECO:0007669"/>
    <property type="project" value="InterPro"/>
</dbReference>
<dbReference type="OrthoDB" id="5622169at2"/>
<evidence type="ECO:0000256" key="2">
    <source>
        <dbReference type="ARBA" id="ARBA00023125"/>
    </source>
</evidence>
<dbReference type="SUPFAM" id="SSF46689">
    <property type="entry name" value="Homeodomain-like"/>
    <property type="match status" value="2"/>
</dbReference>
<dbReference type="InterPro" id="IPR009057">
    <property type="entry name" value="Homeodomain-like_sf"/>
</dbReference>
<dbReference type="InterPro" id="IPR018060">
    <property type="entry name" value="HTH_AraC"/>
</dbReference>
<reference evidence="5 6" key="1">
    <citation type="submission" date="2018-01" db="EMBL/GenBank/DDBJ databases">
        <title>Halomonas endophytica sp. nov., isolated from storage liquid in the stems of Populus euphratica.</title>
        <authorList>
            <person name="Chen C."/>
        </authorList>
    </citation>
    <scope>NUCLEOTIDE SEQUENCE [LARGE SCALE GENOMIC DNA]</scope>
    <source>
        <strain evidence="5 6">BZ-SZ-XJ27</strain>
    </source>
</reference>
<protein>
    <submittedName>
        <fullName evidence="5">AraC family transcriptional regulator</fullName>
    </submittedName>
</protein>
<evidence type="ECO:0000256" key="3">
    <source>
        <dbReference type="ARBA" id="ARBA00023163"/>
    </source>
</evidence>
<comment type="caution">
    <text evidence="5">The sequence shown here is derived from an EMBL/GenBank/DDBJ whole genome shotgun (WGS) entry which is preliminary data.</text>
</comment>
<accession>A0A2N7UMM8</accession>
<evidence type="ECO:0000259" key="4">
    <source>
        <dbReference type="PROSITE" id="PS01124"/>
    </source>
</evidence>
<organism evidence="5 6">
    <name type="scientific">Halomonas urumqiensis</name>
    <dbReference type="NCBI Taxonomy" id="1684789"/>
    <lineage>
        <taxon>Bacteria</taxon>
        <taxon>Pseudomonadati</taxon>
        <taxon>Pseudomonadota</taxon>
        <taxon>Gammaproteobacteria</taxon>
        <taxon>Oceanospirillales</taxon>
        <taxon>Halomonadaceae</taxon>
        <taxon>Halomonas</taxon>
    </lineage>
</organism>
<dbReference type="PANTHER" id="PTHR46796">
    <property type="entry name" value="HTH-TYPE TRANSCRIPTIONAL ACTIVATOR RHAS-RELATED"/>
    <property type="match status" value="1"/>
</dbReference>
<feature type="domain" description="HTH araC/xylS-type" evidence="4">
    <location>
        <begin position="71"/>
        <end position="169"/>
    </location>
</feature>
<sequence length="180" mass="19657">MSVPSSAARSKADDLLITVLRLIDDAEAALATDRQSASASLGQAMALLQQADSLTNAAFKPHGGLSSWQIKRLEAYIEAHLGETIHTRDLAGVARLSASHFSHAFKHSFGETPRAHITRKRLERVREMILSSNESLSRIALACGFCDQSHLTRAFHRAMGVSPLAWRRQYAEGPPEKVAS</sequence>
<dbReference type="PROSITE" id="PS01124">
    <property type="entry name" value="HTH_ARAC_FAMILY_2"/>
    <property type="match status" value="1"/>
</dbReference>
<dbReference type="Pfam" id="PF12833">
    <property type="entry name" value="HTH_18"/>
    <property type="match status" value="1"/>
</dbReference>
<gene>
    <name evidence="5" type="ORF">C1H70_04495</name>
</gene>
<dbReference type="AlphaFoldDB" id="A0A2N7UMM8"/>
<proteinExistence type="predicted"/>
<dbReference type="SMART" id="SM00342">
    <property type="entry name" value="HTH_ARAC"/>
    <property type="match status" value="1"/>
</dbReference>
<dbReference type="RefSeq" id="WP_102587145.1">
    <property type="nucleotide sequence ID" value="NZ_BNAE01000003.1"/>
</dbReference>
<keyword evidence="3" id="KW-0804">Transcription</keyword>
<name>A0A2N7UMM8_9GAMM</name>
<dbReference type="Proteomes" id="UP000235547">
    <property type="component" value="Unassembled WGS sequence"/>
</dbReference>
<keyword evidence="2" id="KW-0238">DNA-binding</keyword>